<dbReference type="RefSeq" id="WP_189987698.1">
    <property type="nucleotide sequence ID" value="NZ_BMZS01000002.1"/>
</dbReference>
<evidence type="ECO:0000256" key="8">
    <source>
        <dbReference type="SAM" id="MobiDB-lite"/>
    </source>
</evidence>
<organism evidence="10 11">
    <name type="scientific">Thalassobaculum fulvum</name>
    <dbReference type="NCBI Taxonomy" id="1633335"/>
    <lineage>
        <taxon>Bacteria</taxon>
        <taxon>Pseudomonadati</taxon>
        <taxon>Pseudomonadota</taxon>
        <taxon>Alphaproteobacteria</taxon>
        <taxon>Rhodospirillales</taxon>
        <taxon>Thalassobaculaceae</taxon>
        <taxon>Thalassobaculum</taxon>
    </lineage>
</organism>
<dbReference type="Gene3D" id="1.10.8.640">
    <property type="entry name" value="Cytochrome C biogenesis protein"/>
    <property type="match status" value="1"/>
</dbReference>
<dbReference type="EMBL" id="BMZS01000002">
    <property type="protein sequence ID" value="GHD42990.1"/>
    <property type="molecule type" value="Genomic_DNA"/>
</dbReference>
<keyword evidence="7" id="KW-0472">Membrane</keyword>
<keyword evidence="7" id="KW-1133">Transmembrane helix</keyword>
<feature type="chain" id="PRO_5038171484" description="Cytochrome c-type biogenesis protein" evidence="7">
    <location>
        <begin position="25"/>
        <end position="166"/>
    </location>
</feature>
<dbReference type="InterPro" id="IPR005616">
    <property type="entry name" value="CcmH/CycL/Ccl2/NrfF_N"/>
</dbReference>
<dbReference type="InterPro" id="IPR051263">
    <property type="entry name" value="C-type_cytochrome_biogenesis"/>
</dbReference>
<gene>
    <name evidence="10" type="primary">ccmH</name>
    <name evidence="10" type="ORF">GCM10017083_08580</name>
</gene>
<feature type="compositionally biased region" description="Basic and acidic residues" evidence="8">
    <location>
        <begin position="136"/>
        <end position="150"/>
    </location>
</feature>
<keyword evidence="11" id="KW-1185">Reference proteome</keyword>
<evidence type="ECO:0000256" key="6">
    <source>
        <dbReference type="ARBA" id="ARBA00023004"/>
    </source>
</evidence>
<feature type="region of interest" description="Disordered" evidence="8">
    <location>
        <begin position="135"/>
        <end position="166"/>
    </location>
</feature>
<evidence type="ECO:0000256" key="2">
    <source>
        <dbReference type="ARBA" id="ARBA00022617"/>
    </source>
</evidence>
<keyword evidence="7" id="KW-0812">Transmembrane</keyword>
<reference evidence="10" key="2">
    <citation type="submission" date="2020-09" db="EMBL/GenBank/DDBJ databases">
        <authorList>
            <person name="Sun Q."/>
            <person name="Kim S."/>
        </authorList>
    </citation>
    <scope>NUCLEOTIDE SEQUENCE</scope>
    <source>
        <strain evidence="10">KCTC 42651</strain>
    </source>
</reference>
<keyword evidence="4 7" id="KW-0732">Signal</keyword>
<reference evidence="10" key="1">
    <citation type="journal article" date="2014" name="Int. J. Syst. Evol. Microbiol.">
        <title>Complete genome sequence of Corynebacterium casei LMG S-19264T (=DSM 44701T), isolated from a smear-ripened cheese.</title>
        <authorList>
            <consortium name="US DOE Joint Genome Institute (JGI-PGF)"/>
            <person name="Walter F."/>
            <person name="Albersmeier A."/>
            <person name="Kalinowski J."/>
            <person name="Ruckert C."/>
        </authorList>
    </citation>
    <scope>NUCLEOTIDE SEQUENCE</scope>
    <source>
        <strain evidence="10">KCTC 42651</strain>
    </source>
</reference>
<evidence type="ECO:0000256" key="3">
    <source>
        <dbReference type="ARBA" id="ARBA00022723"/>
    </source>
</evidence>
<dbReference type="GO" id="GO:0017004">
    <property type="term" value="P:cytochrome complex assembly"/>
    <property type="evidence" value="ECO:0007669"/>
    <property type="project" value="UniProtKB-KW"/>
</dbReference>
<feature type="transmembrane region" description="Helical" evidence="7">
    <location>
        <begin position="109"/>
        <end position="131"/>
    </location>
</feature>
<keyword evidence="6 7" id="KW-0408">Iron</keyword>
<name>A0A919CPG5_9PROT</name>
<evidence type="ECO:0000313" key="10">
    <source>
        <dbReference type="EMBL" id="GHD42990.1"/>
    </source>
</evidence>
<dbReference type="GO" id="GO:0005886">
    <property type="term" value="C:plasma membrane"/>
    <property type="evidence" value="ECO:0007669"/>
    <property type="project" value="TreeGrafter"/>
</dbReference>
<evidence type="ECO:0000259" key="9">
    <source>
        <dbReference type="Pfam" id="PF03918"/>
    </source>
</evidence>
<dbReference type="GO" id="GO:0046872">
    <property type="term" value="F:metal ion binding"/>
    <property type="evidence" value="ECO:0007669"/>
    <property type="project" value="UniProtKB-KW"/>
</dbReference>
<keyword evidence="5" id="KW-0201">Cytochrome c-type biogenesis</keyword>
<evidence type="ECO:0000256" key="1">
    <source>
        <dbReference type="ARBA" id="ARBA00010342"/>
    </source>
</evidence>
<protein>
    <recommendedName>
        <fullName evidence="7">Cytochrome c-type biogenesis protein</fullName>
    </recommendedName>
</protein>
<dbReference type="PANTHER" id="PTHR47870">
    <property type="entry name" value="CYTOCHROME C-TYPE BIOGENESIS PROTEIN CCMH"/>
    <property type="match status" value="1"/>
</dbReference>
<dbReference type="Proteomes" id="UP000630353">
    <property type="component" value="Unassembled WGS sequence"/>
</dbReference>
<dbReference type="CDD" id="cd16378">
    <property type="entry name" value="CcmH_N"/>
    <property type="match status" value="1"/>
</dbReference>
<keyword evidence="3 7" id="KW-0479">Metal-binding</keyword>
<proteinExistence type="inferred from homology"/>
<evidence type="ECO:0000256" key="4">
    <source>
        <dbReference type="ARBA" id="ARBA00022729"/>
    </source>
</evidence>
<dbReference type="Pfam" id="PF03918">
    <property type="entry name" value="CcmH"/>
    <property type="match status" value="1"/>
</dbReference>
<evidence type="ECO:0000256" key="5">
    <source>
        <dbReference type="ARBA" id="ARBA00022748"/>
    </source>
</evidence>
<keyword evidence="2 7" id="KW-0349">Heme</keyword>
<dbReference type="InterPro" id="IPR038297">
    <property type="entry name" value="CcmH/CycL/NrfF/Ccl2_sf"/>
</dbReference>
<comment type="similarity">
    <text evidence="1 7">Belongs to the CcmH/CycL/Ccl2/NrfF family.</text>
</comment>
<dbReference type="AlphaFoldDB" id="A0A919CPG5"/>
<evidence type="ECO:0000256" key="7">
    <source>
        <dbReference type="RuleBase" id="RU364112"/>
    </source>
</evidence>
<dbReference type="PANTHER" id="PTHR47870:SF1">
    <property type="entry name" value="CYTOCHROME C-TYPE BIOGENESIS PROTEIN CCMH"/>
    <property type="match status" value="1"/>
</dbReference>
<comment type="function">
    <text evidence="7">Possible subunit of a heme lyase.</text>
</comment>
<sequence>MTGRRVLRAAALAAVLFGALPAGAVQPDEMLRDPALEQRARELSAGVRCLVCQNQSIDDSNADLARDLRKLVRERLLAGDTDQQVLDYLTARYGPFVLLEPPKTRSTWLLWYGPFALLAVGAAGVAAAAALRARRRAEPEPLSAEERSRLEALLSDEAAGTNEDPR</sequence>
<evidence type="ECO:0000313" key="11">
    <source>
        <dbReference type="Proteomes" id="UP000630353"/>
    </source>
</evidence>
<accession>A0A919CPG5</accession>
<comment type="caution">
    <text evidence="10">The sequence shown here is derived from an EMBL/GenBank/DDBJ whole genome shotgun (WGS) entry which is preliminary data.</text>
</comment>
<feature type="signal peptide" evidence="7">
    <location>
        <begin position="1"/>
        <end position="24"/>
    </location>
</feature>
<feature type="domain" description="CcmH/CycL/Ccl2/NrfF N-terminal" evidence="9">
    <location>
        <begin position="13"/>
        <end position="154"/>
    </location>
</feature>